<evidence type="ECO:0000259" key="1">
    <source>
        <dbReference type="Pfam" id="PF00501"/>
    </source>
</evidence>
<dbReference type="PANTHER" id="PTHR24096">
    <property type="entry name" value="LONG-CHAIN-FATTY-ACID--COA LIGASE"/>
    <property type="match status" value="1"/>
</dbReference>
<dbReference type="PROSITE" id="PS00455">
    <property type="entry name" value="AMP_BINDING"/>
    <property type="match status" value="1"/>
</dbReference>
<dbReference type="InterPro" id="IPR000873">
    <property type="entry name" value="AMP-dep_synth/lig_dom"/>
</dbReference>
<sequence length="512" mass="56342">MVHVIYDQLQALPDDSEPWIVDHTPIAVEVSDTQLRTRAVADSAARTATLFANGGLRAGTYCVVWLEAPVDILIACAAISATGATPIMISPAMTSSILAATLHDVPGIVAIVAADQRFAECAAVVPDAKHYDWRAVVEEAAGQPPLSKAVERGLDEPYIVTHTSGTTGVPKLVEYTARSIDYDSKVQALLHWGARLRGYCGVGVSPVHGRSVVGISAALRRKAPLLFLQNSTTEEVERALKRYRPMYLEAHPYNFRAWQHLGATGAFKSVRFYATSFDVIHPDTVKALLDGSKYRLALYAEVYGQSESGAIASRLHLKGLRALRRRHRSKALPGHPVGSPVPYCKVRILDEDGNKVSRGTPGRIVVRTPVHISRYLNRKDIAARHYPADGWWDTGDIGIRSKLGFLTLIDRQVDRLSLAPSGIAIEDMLLDKFPEFLELVILEVDGRLIPILSLRDGERLDTVKWADATREVEHLDPPVVIPDAQFPRTITGKIRRIELRDKARHGEIPVSA</sequence>
<comment type="caution">
    <text evidence="2">The sequence shown here is derived from an EMBL/GenBank/DDBJ whole genome shotgun (WGS) entry which is preliminary data.</text>
</comment>
<proteinExistence type="predicted"/>
<reference evidence="2 3" key="1">
    <citation type="submission" date="2024-10" db="EMBL/GenBank/DDBJ databases">
        <authorList>
            <person name="Riesco R."/>
        </authorList>
    </citation>
    <scope>NUCLEOTIDE SEQUENCE [LARGE SCALE GENOMIC DNA]</scope>
    <source>
        <strain evidence="2 3">NCIMB 15448</strain>
    </source>
</reference>
<evidence type="ECO:0000313" key="3">
    <source>
        <dbReference type="Proteomes" id="UP001609176"/>
    </source>
</evidence>
<feature type="domain" description="AMP-dependent synthetase/ligase" evidence="1">
    <location>
        <begin position="32"/>
        <end position="375"/>
    </location>
</feature>
<name>A0ABW7KNN6_9NOCA</name>
<dbReference type="Proteomes" id="UP001609176">
    <property type="component" value="Unassembled WGS sequence"/>
</dbReference>
<protein>
    <submittedName>
        <fullName evidence="2">AMP-binding protein</fullName>
    </submittedName>
</protein>
<organism evidence="2 3">
    <name type="scientific">Antrihabitans spumae</name>
    <dbReference type="NCBI Taxonomy" id="3373370"/>
    <lineage>
        <taxon>Bacteria</taxon>
        <taxon>Bacillati</taxon>
        <taxon>Actinomycetota</taxon>
        <taxon>Actinomycetes</taxon>
        <taxon>Mycobacteriales</taxon>
        <taxon>Nocardiaceae</taxon>
        <taxon>Antrihabitans</taxon>
    </lineage>
</organism>
<dbReference type="InterPro" id="IPR042099">
    <property type="entry name" value="ANL_N_sf"/>
</dbReference>
<gene>
    <name evidence="2" type="ORF">ACHIPV_17410</name>
</gene>
<dbReference type="EMBL" id="JBIMSP010000028">
    <property type="protein sequence ID" value="MFH5243640.1"/>
    <property type="molecule type" value="Genomic_DNA"/>
</dbReference>
<dbReference type="Pfam" id="PF00501">
    <property type="entry name" value="AMP-binding"/>
    <property type="match status" value="1"/>
</dbReference>
<dbReference type="RefSeq" id="WP_395125186.1">
    <property type="nucleotide sequence ID" value="NZ_JBIMSP010000028.1"/>
</dbReference>
<evidence type="ECO:0000313" key="2">
    <source>
        <dbReference type="EMBL" id="MFH5243640.1"/>
    </source>
</evidence>
<accession>A0ABW7KNN6</accession>
<dbReference type="Gene3D" id="3.40.50.12780">
    <property type="entry name" value="N-terminal domain of ligase-like"/>
    <property type="match status" value="1"/>
</dbReference>
<dbReference type="SUPFAM" id="SSF56801">
    <property type="entry name" value="Acetyl-CoA synthetase-like"/>
    <property type="match status" value="1"/>
</dbReference>
<dbReference type="InterPro" id="IPR020845">
    <property type="entry name" value="AMP-binding_CS"/>
</dbReference>